<reference evidence="10 11" key="1">
    <citation type="submission" date="2024-04" db="EMBL/GenBank/DDBJ databases">
        <authorList>
            <person name="Waldvogel A.-M."/>
            <person name="Schoenle A."/>
        </authorList>
    </citation>
    <scope>NUCLEOTIDE SEQUENCE [LARGE SCALE GENOMIC DNA]</scope>
</reference>
<evidence type="ECO:0000256" key="9">
    <source>
        <dbReference type="SAM" id="MobiDB-lite"/>
    </source>
</evidence>
<keyword evidence="7" id="KW-0539">Nucleus</keyword>
<organism evidence="10 11">
    <name type="scientific">Knipowitschia caucasica</name>
    <name type="common">Caucasian dwarf goby</name>
    <name type="synonym">Pomatoschistus caucasicus</name>
    <dbReference type="NCBI Taxonomy" id="637954"/>
    <lineage>
        <taxon>Eukaryota</taxon>
        <taxon>Metazoa</taxon>
        <taxon>Chordata</taxon>
        <taxon>Craniata</taxon>
        <taxon>Vertebrata</taxon>
        <taxon>Euteleostomi</taxon>
        <taxon>Actinopterygii</taxon>
        <taxon>Neopterygii</taxon>
        <taxon>Teleostei</taxon>
        <taxon>Neoteleostei</taxon>
        <taxon>Acanthomorphata</taxon>
        <taxon>Gobiaria</taxon>
        <taxon>Gobiiformes</taxon>
        <taxon>Gobioidei</taxon>
        <taxon>Gobiidae</taxon>
        <taxon>Gobiinae</taxon>
        <taxon>Knipowitschia</taxon>
    </lineage>
</organism>
<evidence type="ECO:0000256" key="1">
    <source>
        <dbReference type="ARBA" id="ARBA00004123"/>
    </source>
</evidence>
<dbReference type="GO" id="GO:0046935">
    <property type="term" value="F:1-phosphatidylinositol-3-kinase regulator activity"/>
    <property type="evidence" value="ECO:0007669"/>
    <property type="project" value="InterPro"/>
</dbReference>
<evidence type="ECO:0000256" key="7">
    <source>
        <dbReference type="ARBA" id="ARBA00023242"/>
    </source>
</evidence>
<evidence type="ECO:0000256" key="2">
    <source>
        <dbReference type="ARBA" id="ARBA00004202"/>
    </source>
</evidence>
<dbReference type="InterPro" id="IPR019522">
    <property type="entry name" value="PIK3R5/6"/>
</dbReference>
<dbReference type="GO" id="GO:0005886">
    <property type="term" value="C:plasma membrane"/>
    <property type="evidence" value="ECO:0007669"/>
    <property type="project" value="UniProtKB-SubCell"/>
</dbReference>
<evidence type="ECO:0000313" key="10">
    <source>
        <dbReference type="EMBL" id="CAL1601644.1"/>
    </source>
</evidence>
<dbReference type="GO" id="GO:0005634">
    <property type="term" value="C:nucleus"/>
    <property type="evidence" value="ECO:0007669"/>
    <property type="project" value="UniProtKB-SubCell"/>
</dbReference>
<keyword evidence="6" id="KW-0472">Membrane</keyword>
<keyword evidence="5" id="KW-0963">Cytoplasm</keyword>
<dbReference type="GO" id="GO:0007186">
    <property type="term" value="P:G protein-coupled receptor signaling pathway"/>
    <property type="evidence" value="ECO:0007669"/>
    <property type="project" value="TreeGrafter"/>
</dbReference>
<name>A0AAV2LPQ0_KNICA</name>
<evidence type="ECO:0000256" key="6">
    <source>
        <dbReference type="ARBA" id="ARBA00023136"/>
    </source>
</evidence>
<keyword evidence="4" id="KW-1003">Cell membrane</keyword>
<evidence type="ECO:0000313" key="11">
    <source>
        <dbReference type="Proteomes" id="UP001497482"/>
    </source>
</evidence>
<accession>A0AAV2LPQ0</accession>
<dbReference type="PANTHER" id="PTHR15593:SF2">
    <property type="entry name" value="PHOSPHOINOSITIDE 3-KINASE REGULATORY SUBUNIT 5"/>
    <property type="match status" value="1"/>
</dbReference>
<dbReference type="AlphaFoldDB" id="A0AAV2LPQ0"/>
<evidence type="ECO:0000256" key="5">
    <source>
        <dbReference type="ARBA" id="ARBA00022490"/>
    </source>
</evidence>
<dbReference type="GO" id="GO:0005944">
    <property type="term" value="C:phosphatidylinositol 3-kinase complex, class IB"/>
    <property type="evidence" value="ECO:0007669"/>
    <property type="project" value="InterPro"/>
</dbReference>
<dbReference type="Pfam" id="PF10486">
    <property type="entry name" value="PI3K_1B_p101"/>
    <property type="match status" value="1"/>
</dbReference>
<evidence type="ECO:0000256" key="3">
    <source>
        <dbReference type="ARBA" id="ARBA00004496"/>
    </source>
</evidence>
<evidence type="ECO:0000256" key="4">
    <source>
        <dbReference type="ARBA" id="ARBA00022475"/>
    </source>
</evidence>
<dbReference type="PANTHER" id="PTHR15593">
    <property type="entry name" value="PHOSPHATIDYLINOSITOL 3-KINASE REGULATORY SUBUNIT"/>
    <property type="match status" value="1"/>
</dbReference>
<proteinExistence type="predicted"/>
<feature type="region of interest" description="Disordered" evidence="9">
    <location>
        <begin position="556"/>
        <end position="576"/>
    </location>
</feature>
<evidence type="ECO:0000256" key="8">
    <source>
        <dbReference type="ARBA" id="ARBA00040195"/>
    </source>
</evidence>
<dbReference type="EMBL" id="OZ035825">
    <property type="protein sequence ID" value="CAL1601644.1"/>
    <property type="molecule type" value="Genomic_DNA"/>
</dbReference>
<sequence length="959" mass="107708">MQQTTCTEDRIQHALDRCLDGLRQSPTAAHDWKVLMCAAGQSMNRWSLEELVKRDPDNFIILLQQLLKKTKEVQEQCQYELVAPLAIMFFSTLLQTPHCPPDTDLLHKAVEVFREFLTWPEPYSSVCKSLLSALQLEIKVPGISFQRLVREEQGVGSSGHCSKTLTVLLMNPEVPANFLTVAEQLSRVQHSQHETSITLIKHAFQSVLGAKYPLQSIHKALQDKSVAEVDKIYCALNDLLETAASLNDPEQSRALVIEGLEALRKNMEIPETNRSKRDGMLQTLPLPTAKCLMFNWDKDNFDVLNTLLDSDLAYVPSTCEAEEEDEFELDVDEETTFNLEEKEDPRLSSLTRDYRSDHRASTISSLSTASKDSMFSTLSITSESYAASLLSSGIDSDFCDDLEDYICPSPAVDKCSPKSVNKTRLSQHFHRLFRPKSPRLLYRAKSLGNSESKDLLVLREKRSNSLPQQVHLRSLETQLNSQNQTLRHVCFRRRPILSSDDDSKNATLRVVVFGADHVAGKVARAYSSLQRRESASPHLSRAFNLQFYFVPVKRDGSSPNSSEKGTSPSHDATLMETGSSTNDIAHLLGMLDPWYERNTLSLLNLPPNVVCQQTSKTESDSYDSSYEQRLPILADLLLYYCRFATRPTLIQLYQAELTFASGEKRSEVFVHSLELGHAAGTRAVKAMGTASKRFGIDGDREAVPLTLDVVYNRVVVSGRSQWKRESKVCTSVSLTKACRNPEELDSKMEYLQLSMTEVIKRQSGKSKKSFNQQLSLNEVKVDKVQITGDDNTFAVCLDQDEKKILQSVTRCDISVCYKTDRSSDWTLRRPKSSAQIQPLNPSFCSLLCLPIPSLHAPEVSRGRALLTTGIKTENNTLLCSHSEWHNPKRITRLSWRSLTVACGYSVDDACISPSLRRKLFPVIGCSHSLVTPHLGLSQRPLCGACVTLTAPFLHETHYQ</sequence>
<gene>
    <name evidence="10" type="ORF">KC01_LOCUS29561</name>
</gene>
<dbReference type="GO" id="GO:0005737">
    <property type="term" value="C:cytoplasm"/>
    <property type="evidence" value="ECO:0007669"/>
    <property type="project" value="UniProtKB-SubCell"/>
</dbReference>
<feature type="compositionally biased region" description="Polar residues" evidence="9">
    <location>
        <begin position="557"/>
        <end position="576"/>
    </location>
</feature>
<keyword evidence="11" id="KW-1185">Reference proteome</keyword>
<protein>
    <recommendedName>
        <fullName evidence="8">Phosphoinositide 3-kinase regulatory subunit 5</fullName>
    </recommendedName>
</protein>
<comment type="subcellular location">
    <subcellularLocation>
        <location evidence="2">Cell membrane</location>
        <topology evidence="2">Peripheral membrane protein</topology>
    </subcellularLocation>
    <subcellularLocation>
        <location evidence="3">Cytoplasm</location>
    </subcellularLocation>
    <subcellularLocation>
        <location evidence="1">Nucleus</location>
    </subcellularLocation>
</comment>
<dbReference type="Proteomes" id="UP001497482">
    <property type="component" value="Chromosome 3"/>
</dbReference>